<dbReference type="AlphaFoldDB" id="A0A8J6N964"/>
<dbReference type="Pfam" id="PF13847">
    <property type="entry name" value="Methyltransf_31"/>
    <property type="match status" value="1"/>
</dbReference>
<dbReference type="GO" id="GO:0051536">
    <property type="term" value="F:iron-sulfur cluster binding"/>
    <property type="evidence" value="ECO:0007669"/>
    <property type="project" value="UniProtKB-KW"/>
</dbReference>
<comment type="caution">
    <text evidence="7">The sequence shown here is derived from an EMBL/GenBank/DDBJ whole genome shotgun (WGS) entry which is preliminary data.</text>
</comment>
<protein>
    <submittedName>
        <fullName evidence="7">Methyltransferase domain-containing protein</fullName>
    </submittedName>
</protein>
<evidence type="ECO:0000256" key="5">
    <source>
        <dbReference type="ARBA" id="ARBA00023014"/>
    </source>
</evidence>
<evidence type="ECO:0000313" key="8">
    <source>
        <dbReference type="Proteomes" id="UP000599024"/>
    </source>
</evidence>
<dbReference type="SMART" id="SM00729">
    <property type="entry name" value="Elp3"/>
    <property type="match status" value="1"/>
</dbReference>
<dbReference type="EMBL" id="JACNLK010000026">
    <property type="protein sequence ID" value="MBC8208032.1"/>
    <property type="molecule type" value="Genomic_DNA"/>
</dbReference>
<feature type="domain" description="Radical SAM core" evidence="6">
    <location>
        <begin position="101"/>
        <end position="319"/>
    </location>
</feature>
<keyword evidence="2" id="KW-0949">S-adenosyl-L-methionine</keyword>
<dbReference type="PANTHER" id="PTHR11228:SF7">
    <property type="entry name" value="PQQA PEPTIDE CYCLASE"/>
    <property type="match status" value="1"/>
</dbReference>
<evidence type="ECO:0000256" key="2">
    <source>
        <dbReference type="ARBA" id="ARBA00022691"/>
    </source>
</evidence>
<dbReference type="PANTHER" id="PTHR11228">
    <property type="entry name" value="RADICAL SAM DOMAIN PROTEIN"/>
    <property type="match status" value="1"/>
</dbReference>
<dbReference type="CDD" id="cd02440">
    <property type="entry name" value="AdoMet_MTases"/>
    <property type="match status" value="1"/>
</dbReference>
<dbReference type="GO" id="GO:0032259">
    <property type="term" value="P:methylation"/>
    <property type="evidence" value="ECO:0007669"/>
    <property type="project" value="UniProtKB-KW"/>
</dbReference>
<dbReference type="Pfam" id="PF18978">
    <property type="entry name" value="DUF5714"/>
    <property type="match status" value="1"/>
</dbReference>
<keyword evidence="7" id="KW-0489">Methyltransferase</keyword>
<proteinExistence type="predicted"/>
<dbReference type="GO" id="GO:0008168">
    <property type="term" value="F:methyltransferase activity"/>
    <property type="evidence" value="ECO:0007669"/>
    <property type="project" value="UniProtKB-KW"/>
</dbReference>
<dbReference type="SFLD" id="SFLDG01386">
    <property type="entry name" value="main_SPASM_domain-containing"/>
    <property type="match status" value="1"/>
</dbReference>
<dbReference type="InterPro" id="IPR025714">
    <property type="entry name" value="Methyltranfer_dom"/>
</dbReference>
<reference evidence="7 8" key="1">
    <citation type="submission" date="2020-08" db="EMBL/GenBank/DDBJ databases">
        <title>Bridging the membrane lipid divide: bacteria of the FCB group superphylum have the potential to synthesize archaeal ether lipids.</title>
        <authorList>
            <person name="Villanueva L."/>
            <person name="Von Meijenfeldt F.A.B."/>
            <person name="Westbye A.B."/>
            <person name="Yadav S."/>
            <person name="Hopmans E.C."/>
            <person name="Dutilh B.E."/>
            <person name="Sinninghe Damste J.S."/>
        </authorList>
    </citation>
    <scope>NUCLEOTIDE SEQUENCE [LARGE SCALE GENOMIC DNA]</scope>
    <source>
        <strain evidence="7">NIOZ-UU81</strain>
    </source>
</reference>
<comment type="cofactor">
    <cofactor evidence="1">
        <name>[4Fe-4S] cluster</name>
        <dbReference type="ChEBI" id="CHEBI:49883"/>
    </cofactor>
</comment>
<dbReference type="InterPro" id="IPR013785">
    <property type="entry name" value="Aldolase_TIM"/>
</dbReference>
<keyword evidence="7" id="KW-0808">Transferase</keyword>
<evidence type="ECO:0000256" key="3">
    <source>
        <dbReference type="ARBA" id="ARBA00022723"/>
    </source>
</evidence>
<dbReference type="SFLD" id="SFLDG01067">
    <property type="entry name" value="SPASM/twitch_domain_containing"/>
    <property type="match status" value="1"/>
</dbReference>
<keyword evidence="3" id="KW-0479">Metal-binding</keyword>
<dbReference type="CDD" id="cd01335">
    <property type="entry name" value="Radical_SAM"/>
    <property type="match status" value="1"/>
</dbReference>
<keyword evidence="5" id="KW-0411">Iron-sulfur</keyword>
<evidence type="ECO:0000256" key="1">
    <source>
        <dbReference type="ARBA" id="ARBA00001966"/>
    </source>
</evidence>
<dbReference type="SUPFAM" id="SSF102114">
    <property type="entry name" value="Radical SAM enzymes"/>
    <property type="match status" value="1"/>
</dbReference>
<dbReference type="InterPro" id="IPR043768">
    <property type="entry name" value="DUF5714"/>
</dbReference>
<dbReference type="SFLD" id="SFLDS00029">
    <property type="entry name" value="Radical_SAM"/>
    <property type="match status" value="1"/>
</dbReference>
<evidence type="ECO:0000256" key="4">
    <source>
        <dbReference type="ARBA" id="ARBA00023004"/>
    </source>
</evidence>
<dbReference type="GO" id="GO:0046872">
    <property type="term" value="F:metal ion binding"/>
    <property type="evidence" value="ECO:0007669"/>
    <property type="project" value="UniProtKB-KW"/>
</dbReference>
<name>A0A8J6N964_9BACT</name>
<dbReference type="Proteomes" id="UP000599024">
    <property type="component" value="Unassembled WGS sequence"/>
</dbReference>
<gene>
    <name evidence="7" type="ORF">H8E79_02555</name>
</gene>
<dbReference type="InterPro" id="IPR007197">
    <property type="entry name" value="rSAM"/>
</dbReference>
<dbReference type="InterPro" id="IPR029063">
    <property type="entry name" value="SAM-dependent_MTases_sf"/>
</dbReference>
<dbReference type="PROSITE" id="PS51918">
    <property type="entry name" value="RADICAL_SAM"/>
    <property type="match status" value="1"/>
</dbReference>
<organism evidence="7 8">
    <name type="scientific">Candidatus Desulfatifera sulfidica</name>
    <dbReference type="NCBI Taxonomy" id="2841691"/>
    <lineage>
        <taxon>Bacteria</taxon>
        <taxon>Pseudomonadati</taxon>
        <taxon>Thermodesulfobacteriota</taxon>
        <taxon>Desulfobulbia</taxon>
        <taxon>Desulfobulbales</taxon>
        <taxon>Desulfobulbaceae</taxon>
        <taxon>Candidatus Desulfatifera</taxon>
    </lineage>
</organism>
<dbReference type="InterPro" id="IPR050377">
    <property type="entry name" value="Radical_SAM_PqqE_MftC-like"/>
</dbReference>
<sequence length="1063" mass="116439">MNIKVDLPQSATSRQSWQRLDHNNTPVYIQPEGPDWIVPTSHGDRLLRTLLSHPDPARAAAILAPAKEDKDRARLFYDLSRLEHSLNSHPATPYSGRTDELQLGSLRECWFHVTDQCNLSCRHCLFSASPAQKRSLSLAELQSATDQALALGCRIFYYTGGEPLIYPGLFDYLRRLLGQYPDAHAVILTNGLLMNELLPQFQDLERLHLQVSLDGLEESHDQIRGRGSFKALMQNLTALRKAGRTTTLSVAVSRENIADLPQLIDIAAEKGASNIHLLYHFIRGKGSAQQFITPDEIFPQLLAAWERADELGIVIDNIETIRSQVMASPGTRHDLSNTAWESLAVGPDAVIYPSPALVGLEKTACGPLSKGLEHVWRQSPVMNELRASSLVHSPEAQTNPLKFLIGGGDIDHSFMNGGAWAGHDPYVELYNLIALELITRQAQQYSNNNLGLINLRMGDVRQDCLDEDSGEQGVALTHCNCVISISSDDGHGQVKEFYGQAALAANEEIVNPLAPAQAEADFIPAESRQRSYGCGSPVTDANPQTGETVIDLGSGSGVECFMAADSVGAQGHVIGIDMTDEMLALARDAQSEVAARLGYDNVEFRKGLLEEIPLTDNTADAIISNCVINLSPDKRMTYQEIVRVLKPGGRLVVSDIVTDSAIPPRIRNNVRYRGECLGGAMQQEELVMMMESAGLINIRQLKRFPYRRVEGMDFFSLTYEAQKPQSSTDAGQEVDVIYRGPHGAIYSETGTLLLKGRRCRISADEAASFDESVFILGKQGEVTNLVMENSCCTPLSLIHPAPSATEEKQTEQVEPAPRLKSGCMLCGADVGYFTDPQEMACSYCGTLSAADGCCTNNHFVCDRCHQENGLAIIKSVCRTSRENDMIRLLQSIRSQPALPTHGPEHHAMIPGVILASYRNCGGRVDDETLLGAIERGASVPGGVCGFWGTCGAAIGAGIGVAAILEATPLTPGPRQLAQRLSGQILKEVSQYRGGRCCQRESFIALRETARMSEEILGISLPAQEQIHCDQYLHNRECIRKQCPLWEQRKTDLNKEGNSPFKMI</sequence>
<keyword evidence="4" id="KW-0408">Iron</keyword>
<accession>A0A8J6N964</accession>
<dbReference type="InterPro" id="IPR006638">
    <property type="entry name" value="Elp3/MiaA/NifB-like_rSAM"/>
</dbReference>
<dbReference type="Gene3D" id="3.20.20.70">
    <property type="entry name" value="Aldolase class I"/>
    <property type="match status" value="1"/>
</dbReference>
<dbReference type="Pfam" id="PF04055">
    <property type="entry name" value="Radical_SAM"/>
    <property type="match status" value="1"/>
</dbReference>
<evidence type="ECO:0000259" key="6">
    <source>
        <dbReference type="PROSITE" id="PS51918"/>
    </source>
</evidence>
<evidence type="ECO:0000313" key="7">
    <source>
        <dbReference type="EMBL" id="MBC8208032.1"/>
    </source>
</evidence>
<dbReference type="Gene3D" id="3.40.50.150">
    <property type="entry name" value="Vaccinia Virus protein VP39"/>
    <property type="match status" value="1"/>
</dbReference>
<dbReference type="SUPFAM" id="SSF53335">
    <property type="entry name" value="S-adenosyl-L-methionine-dependent methyltransferases"/>
    <property type="match status" value="1"/>
</dbReference>
<dbReference type="InterPro" id="IPR058240">
    <property type="entry name" value="rSAM_sf"/>
</dbReference>